<evidence type="ECO:0000256" key="2">
    <source>
        <dbReference type="ARBA" id="ARBA00023027"/>
    </source>
</evidence>
<name>A0A9W6N6T3_9HYPH</name>
<evidence type="ECO:0000256" key="1">
    <source>
        <dbReference type="ARBA" id="ARBA00023002"/>
    </source>
</evidence>
<dbReference type="Pfam" id="PF02826">
    <property type="entry name" value="2-Hacid_dh_C"/>
    <property type="match status" value="1"/>
</dbReference>
<organism evidence="4 5">
    <name type="scientific">Methylopila turkensis</name>
    <dbReference type="NCBI Taxonomy" id="1437816"/>
    <lineage>
        <taxon>Bacteria</taxon>
        <taxon>Pseudomonadati</taxon>
        <taxon>Pseudomonadota</taxon>
        <taxon>Alphaproteobacteria</taxon>
        <taxon>Hyphomicrobiales</taxon>
        <taxon>Methylopilaceae</taxon>
        <taxon>Methylopila</taxon>
    </lineage>
</organism>
<dbReference type="GO" id="GO:0016491">
    <property type="term" value="F:oxidoreductase activity"/>
    <property type="evidence" value="ECO:0007669"/>
    <property type="project" value="UniProtKB-KW"/>
</dbReference>
<dbReference type="CDD" id="cd12164">
    <property type="entry name" value="GDH_like_2"/>
    <property type="match status" value="1"/>
</dbReference>
<dbReference type="SUPFAM" id="SSF51735">
    <property type="entry name" value="NAD(P)-binding Rossmann-fold domains"/>
    <property type="match status" value="1"/>
</dbReference>
<proteinExistence type="predicted"/>
<keyword evidence="1" id="KW-0560">Oxidoreductase</keyword>
<reference evidence="4" key="1">
    <citation type="journal article" date="2014" name="Int. J. Syst. Evol. Microbiol.">
        <title>Complete genome sequence of Corynebacterium casei LMG S-19264T (=DSM 44701T), isolated from a smear-ripened cheese.</title>
        <authorList>
            <consortium name="US DOE Joint Genome Institute (JGI-PGF)"/>
            <person name="Walter F."/>
            <person name="Albersmeier A."/>
            <person name="Kalinowski J."/>
            <person name="Ruckert C."/>
        </authorList>
    </citation>
    <scope>NUCLEOTIDE SEQUENCE</scope>
    <source>
        <strain evidence="4">VKM B-2748</strain>
    </source>
</reference>
<dbReference type="EMBL" id="BSFL01000002">
    <property type="protein sequence ID" value="GLK79813.1"/>
    <property type="molecule type" value="Genomic_DNA"/>
</dbReference>
<feature type="domain" description="D-isomer specific 2-hydroxyacid dehydrogenase NAD-binding" evidence="3">
    <location>
        <begin position="112"/>
        <end position="280"/>
    </location>
</feature>
<dbReference type="InterPro" id="IPR036291">
    <property type="entry name" value="NAD(P)-bd_dom_sf"/>
</dbReference>
<keyword evidence="5" id="KW-1185">Reference proteome</keyword>
<gene>
    <name evidence="4" type="ORF">GCM10008174_15540</name>
</gene>
<sequence>MSPAPIALVTRLDAAADEAWLATLSKALAGENVVPLRAIEPELRAAVEIAIVADPDPADLAGLMGLRWVHSLWAGVERLVAELGADAPPIVRLVDPELARTMAEAALAWTYYLQRDMPAYAAQQRRGVWRPLDYRPPFHVTVALLGLGALGRAAAARLGDAGFVVRGWSRSPKALAGVETFSGEAGLDECLAGADIVICLVPLTPDTRGLMNAERFSSMKPGAALVNFARGPIVVVDDLLAALDQGRLSHAVLDVFDVEPLPASSPLWSHDRVTVLPHVSGPTDRDSAAAIVAANVRAYRQTGAVPAVVDRVRGY</sequence>
<dbReference type="PANTHER" id="PTHR43333:SF1">
    <property type="entry name" value="D-ISOMER SPECIFIC 2-HYDROXYACID DEHYDROGENASE NAD-BINDING DOMAIN-CONTAINING PROTEIN"/>
    <property type="match status" value="1"/>
</dbReference>
<dbReference type="InterPro" id="IPR006140">
    <property type="entry name" value="D-isomer_DH_NAD-bd"/>
</dbReference>
<dbReference type="AlphaFoldDB" id="A0A9W6N6T3"/>
<reference evidence="4" key="2">
    <citation type="submission" date="2023-01" db="EMBL/GenBank/DDBJ databases">
        <authorList>
            <person name="Sun Q."/>
            <person name="Evtushenko L."/>
        </authorList>
    </citation>
    <scope>NUCLEOTIDE SEQUENCE</scope>
    <source>
        <strain evidence="4">VKM B-2748</strain>
    </source>
</reference>
<dbReference type="Proteomes" id="UP001143309">
    <property type="component" value="Unassembled WGS sequence"/>
</dbReference>
<accession>A0A9W6N6T3</accession>
<protein>
    <submittedName>
        <fullName evidence="4">Glyoxylate/hydroxypyruvate reductase A</fullName>
    </submittedName>
</protein>
<dbReference type="PANTHER" id="PTHR43333">
    <property type="entry name" value="2-HACID_DH_C DOMAIN-CONTAINING PROTEIN"/>
    <property type="match status" value="1"/>
</dbReference>
<keyword evidence="2" id="KW-0520">NAD</keyword>
<evidence type="ECO:0000313" key="5">
    <source>
        <dbReference type="Proteomes" id="UP001143309"/>
    </source>
</evidence>
<dbReference type="GO" id="GO:0051287">
    <property type="term" value="F:NAD binding"/>
    <property type="evidence" value="ECO:0007669"/>
    <property type="project" value="InterPro"/>
</dbReference>
<evidence type="ECO:0000259" key="3">
    <source>
        <dbReference type="Pfam" id="PF02826"/>
    </source>
</evidence>
<evidence type="ECO:0000313" key="4">
    <source>
        <dbReference type="EMBL" id="GLK79813.1"/>
    </source>
</evidence>
<comment type="caution">
    <text evidence="4">The sequence shown here is derived from an EMBL/GenBank/DDBJ whole genome shotgun (WGS) entry which is preliminary data.</text>
</comment>
<dbReference type="Gene3D" id="3.40.50.720">
    <property type="entry name" value="NAD(P)-binding Rossmann-like Domain"/>
    <property type="match status" value="2"/>
</dbReference>